<evidence type="ECO:0000313" key="6">
    <source>
        <dbReference type="Proteomes" id="UP000232806"/>
    </source>
</evidence>
<dbReference type="EMBL" id="CP017768">
    <property type="protein sequence ID" value="AUB60205.1"/>
    <property type="molecule type" value="Genomic_DNA"/>
</dbReference>
<proteinExistence type="predicted"/>
<protein>
    <submittedName>
        <fullName evidence="3">Cell division protein SepF</fullName>
    </submittedName>
</protein>
<keyword evidence="3" id="KW-0131">Cell cycle</keyword>
<keyword evidence="3" id="KW-0132">Cell division</keyword>
<gene>
    <name evidence="3" type="primary">sepF</name>
    <name evidence="1" type="ORF">BK007_07870</name>
    <name evidence="2" type="ORF">BK009_05620</name>
    <name evidence="3" type="ORF">HA271_08825</name>
    <name evidence="4" type="ORF">HG719_00880</name>
</gene>
<dbReference type="GeneID" id="35122589"/>
<dbReference type="KEGG" id="msub:BK009_05620"/>
<keyword evidence="5" id="KW-1185">Reference proteome</keyword>
<sequence>MKDIMDYLKKNLGLEEEEGKEDQETIIVPEHSFYEIILMKIHNLDEFDYALAQVLEEKNPIIMDISILEKDSPDDFKLAGEKLKAFRDNDGGEAILLCKNGRNIIIVTPAEIKLIRK</sequence>
<dbReference type="Pfam" id="PF04472">
    <property type="entry name" value="SepF"/>
    <property type="match status" value="1"/>
</dbReference>
<accession>A0A2H4VQ30</accession>
<dbReference type="InterPro" id="IPR038594">
    <property type="entry name" value="SepF-like_sf"/>
</dbReference>
<organism evidence="1 6">
    <name type="scientific">Methanobacterium subterraneum</name>
    <dbReference type="NCBI Taxonomy" id="59277"/>
    <lineage>
        <taxon>Archaea</taxon>
        <taxon>Methanobacteriati</taxon>
        <taxon>Methanobacteriota</taxon>
        <taxon>Methanomada group</taxon>
        <taxon>Methanobacteria</taxon>
        <taxon>Methanobacteriales</taxon>
        <taxon>Methanobacteriaceae</taxon>
        <taxon>Methanobacterium</taxon>
    </lineage>
</organism>
<dbReference type="Proteomes" id="UP000232806">
    <property type="component" value="Chromosome"/>
</dbReference>
<evidence type="ECO:0000313" key="3">
    <source>
        <dbReference type="EMBL" id="HII84910.1"/>
    </source>
</evidence>
<evidence type="ECO:0000313" key="5">
    <source>
        <dbReference type="Proteomes" id="UP000232631"/>
    </source>
</evidence>
<dbReference type="GO" id="GO:0051301">
    <property type="term" value="P:cell division"/>
    <property type="evidence" value="ECO:0007669"/>
    <property type="project" value="UniProtKB-KW"/>
</dbReference>
<reference evidence="7" key="2">
    <citation type="journal article" date="2020" name="bioRxiv">
        <title>A rank-normalized archaeal taxonomy based on genome phylogeny resolves widespread incomplete and uneven classifications.</title>
        <authorList>
            <person name="Rinke C."/>
            <person name="Chuvochina M."/>
            <person name="Mussig A.J."/>
            <person name="Chaumeil P.-A."/>
            <person name="Waite D.W."/>
            <person name="Whitman W.B."/>
            <person name="Parks D.H."/>
            <person name="Hugenholtz P."/>
        </authorList>
    </citation>
    <scope>NUCLEOTIDE SEQUENCE [LARGE SCALE GENOMIC DNA]</scope>
</reference>
<dbReference type="EMBL" id="JABBYL010000003">
    <property type="protein sequence ID" value="NMO08388.1"/>
    <property type="molecule type" value="Genomic_DNA"/>
</dbReference>
<evidence type="ECO:0000313" key="7">
    <source>
        <dbReference type="Proteomes" id="UP000586031"/>
    </source>
</evidence>
<evidence type="ECO:0000313" key="8">
    <source>
        <dbReference type="Proteomes" id="UP000591058"/>
    </source>
</evidence>
<dbReference type="OrthoDB" id="74755at2157"/>
<dbReference type="AlphaFoldDB" id="A0A2H4VCV2"/>
<dbReference type="Gene3D" id="3.30.110.150">
    <property type="entry name" value="SepF-like protein"/>
    <property type="match status" value="1"/>
</dbReference>
<evidence type="ECO:0000313" key="2">
    <source>
        <dbReference type="EMBL" id="AUB60205.1"/>
    </source>
</evidence>
<dbReference type="Proteomes" id="UP000591058">
    <property type="component" value="Unassembled WGS sequence"/>
</dbReference>
<dbReference type="RefSeq" id="WP_100905899.1">
    <property type="nucleotide sequence ID" value="NZ_CP017766.1"/>
</dbReference>
<evidence type="ECO:0000313" key="4">
    <source>
        <dbReference type="EMBL" id="NMO08388.1"/>
    </source>
</evidence>
<dbReference type="EMBL" id="DUHE01000248">
    <property type="protein sequence ID" value="HII84910.1"/>
    <property type="molecule type" value="Genomic_DNA"/>
</dbReference>
<dbReference type="EMBL" id="CP017766">
    <property type="protein sequence ID" value="AUB55923.1"/>
    <property type="molecule type" value="Genomic_DNA"/>
</dbReference>
<accession>A0A2H4VCV2</accession>
<name>A0A2H4VCV2_9EURY</name>
<evidence type="ECO:0000313" key="1">
    <source>
        <dbReference type="EMBL" id="AUB55923.1"/>
    </source>
</evidence>
<dbReference type="Proteomes" id="UP000232631">
    <property type="component" value="Chromosome"/>
</dbReference>
<reference evidence="4 8" key="3">
    <citation type="submission" date="2020-04" db="EMBL/GenBank/DDBJ databases">
        <title>Draft genome of Methanobacterium subterraneum isolated from animal feces.</title>
        <authorList>
            <person name="Ouboter H.T."/>
            <person name="Berger S."/>
            <person name="Gungor E."/>
            <person name="Jetten M.S.M."/>
            <person name="Welte C.U."/>
        </authorList>
    </citation>
    <scope>NUCLEOTIDE SEQUENCE [LARGE SCALE GENOMIC DNA]</scope>
    <source>
        <strain evidence="4">HO_2020</strain>
    </source>
</reference>
<reference evidence="5 6" key="1">
    <citation type="submission" date="2016-10" db="EMBL/GenBank/DDBJ databases">
        <title>Comparative genomics between deep and shallow subseafloor isolates.</title>
        <authorList>
            <person name="Ishii S."/>
            <person name="Miller J.R."/>
            <person name="Sutton G."/>
            <person name="Suzuki S."/>
            <person name="Methe B."/>
            <person name="Inagaki F."/>
            <person name="Imachi H."/>
        </authorList>
    </citation>
    <scope>NUCLEOTIDE SEQUENCE [LARGE SCALE GENOMIC DNA]</scope>
    <source>
        <strain evidence="2 5">A8p</strain>
        <strain evidence="1 6">MO-MB1</strain>
    </source>
</reference>
<dbReference type="Proteomes" id="UP000586031">
    <property type="component" value="Unassembled WGS sequence"/>
</dbReference>
<dbReference type="InterPro" id="IPR007561">
    <property type="entry name" value="Cell_div_SepF/SepF-rel"/>
</dbReference>